<evidence type="ECO:0000313" key="2">
    <source>
        <dbReference type="Proteomes" id="UP000053537"/>
    </source>
</evidence>
<keyword evidence="2" id="KW-1185">Reference proteome</keyword>
<dbReference type="EMBL" id="KK841528">
    <property type="protein sequence ID" value="KFP83915.1"/>
    <property type="molecule type" value="Genomic_DNA"/>
</dbReference>
<feature type="non-terminal residue" evidence="1">
    <location>
        <position position="52"/>
    </location>
</feature>
<reference evidence="1 2" key="1">
    <citation type="submission" date="2014-04" db="EMBL/GenBank/DDBJ databases">
        <title>Genome evolution of avian class.</title>
        <authorList>
            <person name="Zhang G."/>
            <person name="Li C."/>
        </authorList>
    </citation>
    <scope>NUCLEOTIDE SEQUENCE [LARGE SCALE GENOMIC DNA]</scope>
    <source>
        <strain evidence="1">BGI_N310</strain>
    </source>
</reference>
<name>A0A091NWQ6_9PASS</name>
<dbReference type="Proteomes" id="UP000053537">
    <property type="component" value="Unassembled WGS sequence"/>
</dbReference>
<evidence type="ECO:0000313" key="1">
    <source>
        <dbReference type="EMBL" id="KFP83915.1"/>
    </source>
</evidence>
<proteinExistence type="predicted"/>
<accession>A0A091NWQ6</accession>
<protein>
    <submittedName>
        <fullName evidence="1">Uncharacterized protein</fullName>
    </submittedName>
</protein>
<gene>
    <name evidence="1" type="ORF">N310_13577</name>
</gene>
<dbReference type="AlphaFoldDB" id="A0A091NWQ6"/>
<sequence>RFSRMADSVEAVAAHDTQSEEQVAFLKKKVAIISKLFLNSNALPKLWVKPWD</sequence>
<feature type="non-terminal residue" evidence="1">
    <location>
        <position position="1"/>
    </location>
</feature>
<organism evidence="1 2">
    <name type="scientific">Acanthisitta chloris</name>
    <name type="common">rifleman</name>
    <dbReference type="NCBI Taxonomy" id="57068"/>
    <lineage>
        <taxon>Eukaryota</taxon>
        <taxon>Metazoa</taxon>
        <taxon>Chordata</taxon>
        <taxon>Craniata</taxon>
        <taxon>Vertebrata</taxon>
        <taxon>Euteleostomi</taxon>
        <taxon>Archelosauria</taxon>
        <taxon>Archosauria</taxon>
        <taxon>Dinosauria</taxon>
        <taxon>Saurischia</taxon>
        <taxon>Theropoda</taxon>
        <taxon>Coelurosauria</taxon>
        <taxon>Aves</taxon>
        <taxon>Neognathae</taxon>
        <taxon>Neoaves</taxon>
        <taxon>Telluraves</taxon>
        <taxon>Australaves</taxon>
        <taxon>Passeriformes</taxon>
        <taxon>Acanthisittidae</taxon>
        <taxon>Acanthisitta</taxon>
    </lineage>
</organism>